<dbReference type="InterPro" id="IPR029045">
    <property type="entry name" value="ClpP/crotonase-like_dom_sf"/>
</dbReference>
<evidence type="ECO:0000256" key="3">
    <source>
        <dbReference type="RuleBase" id="RU003707"/>
    </source>
</evidence>
<dbReference type="PANTHER" id="PTHR11941:SF54">
    <property type="entry name" value="ENOYL-COA HYDRATASE, MITOCHONDRIAL"/>
    <property type="match status" value="1"/>
</dbReference>
<dbReference type="Proteomes" id="UP001267878">
    <property type="component" value="Unassembled WGS sequence"/>
</dbReference>
<dbReference type="InterPro" id="IPR001753">
    <property type="entry name" value="Enoyl-CoA_hydra/iso"/>
</dbReference>
<dbReference type="EMBL" id="JAVDVW010000001">
    <property type="protein sequence ID" value="MDR7099190.1"/>
    <property type="molecule type" value="Genomic_DNA"/>
</dbReference>
<dbReference type="PROSITE" id="PS00166">
    <property type="entry name" value="ENOYL_COA_HYDRATASE"/>
    <property type="match status" value="1"/>
</dbReference>
<evidence type="ECO:0000313" key="4">
    <source>
        <dbReference type="EMBL" id="MDR7099190.1"/>
    </source>
</evidence>
<dbReference type="Gene3D" id="3.90.226.10">
    <property type="entry name" value="2-enoyl-CoA Hydratase, Chain A, domain 1"/>
    <property type="match status" value="1"/>
</dbReference>
<evidence type="ECO:0000313" key="5">
    <source>
        <dbReference type="Proteomes" id="UP001267878"/>
    </source>
</evidence>
<dbReference type="Gene3D" id="1.10.12.10">
    <property type="entry name" value="Lyase 2-enoyl-coa Hydratase, Chain A, domain 2"/>
    <property type="match status" value="1"/>
</dbReference>
<dbReference type="EC" id="4.2.1.17" evidence="4"/>
<dbReference type="CDD" id="cd06558">
    <property type="entry name" value="crotonase-like"/>
    <property type="match status" value="1"/>
</dbReference>
<evidence type="ECO:0000256" key="2">
    <source>
        <dbReference type="ARBA" id="ARBA00023239"/>
    </source>
</evidence>
<comment type="caution">
    <text evidence="4">The sequence shown here is derived from an EMBL/GenBank/DDBJ whole genome shotgun (WGS) entry which is preliminary data.</text>
</comment>
<dbReference type="PANTHER" id="PTHR11941">
    <property type="entry name" value="ENOYL-COA HYDRATASE-RELATED"/>
    <property type="match status" value="1"/>
</dbReference>
<organism evidence="4 5">
    <name type="scientific">Agrilutibacter niabensis</name>
    <dbReference type="NCBI Taxonomy" id="380628"/>
    <lineage>
        <taxon>Bacteria</taxon>
        <taxon>Pseudomonadati</taxon>
        <taxon>Pseudomonadota</taxon>
        <taxon>Gammaproteobacteria</taxon>
        <taxon>Lysobacterales</taxon>
        <taxon>Lysobacteraceae</taxon>
        <taxon>Agrilutibacter</taxon>
    </lineage>
</organism>
<accession>A0ABU1VNY2</accession>
<reference evidence="4 5" key="1">
    <citation type="submission" date="2023-07" db="EMBL/GenBank/DDBJ databases">
        <title>Sorghum-associated microbial communities from plants grown in Nebraska, USA.</title>
        <authorList>
            <person name="Schachtman D."/>
        </authorList>
    </citation>
    <scope>NUCLEOTIDE SEQUENCE [LARGE SCALE GENOMIC DNA]</scope>
    <source>
        <strain evidence="4 5">BE187</strain>
    </source>
</reference>
<gene>
    <name evidence="4" type="ORF">J2X04_001537</name>
</gene>
<dbReference type="SUPFAM" id="SSF52096">
    <property type="entry name" value="ClpP/crotonase"/>
    <property type="match status" value="1"/>
</dbReference>
<evidence type="ECO:0000256" key="1">
    <source>
        <dbReference type="ARBA" id="ARBA00005254"/>
    </source>
</evidence>
<dbReference type="Pfam" id="PF00378">
    <property type="entry name" value="ECH_1"/>
    <property type="match status" value="1"/>
</dbReference>
<protein>
    <submittedName>
        <fullName evidence="4">Enoyl-CoA hydratase</fullName>
        <ecNumber evidence="4">4.2.1.17</ecNumber>
    </submittedName>
</protein>
<keyword evidence="5" id="KW-1185">Reference proteome</keyword>
<proteinExistence type="inferred from homology"/>
<dbReference type="RefSeq" id="WP_310053384.1">
    <property type="nucleotide sequence ID" value="NZ_JAVDVW010000001.1"/>
</dbReference>
<dbReference type="InterPro" id="IPR018376">
    <property type="entry name" value="Enoyl-CoA_hyd/isom_CS"/>
</dbReference>
<dbReference type="GO" id="GO:0004300">
    <property type="term" value="F:enoyl-CoA hydratase activity"/>
    <property type="evidence" value="ECO:0007669"/>
    <property type="project" value="UniProtKB-EC"/>
</dbReference>
<sequence>MSQNTHSTAPAPPVSTADHGAIRVITVNRPDKLNALNGATLDALHVAFDAAAGDPAVRVVVLTGAGPKAFVAGADIAEMNLLTPVQGRDFSLRGTRMMRRVERMPKPVIAMVNGFALGGGLELAMCCHLRIAADTAKVGQPEINLGLIPGFGGTQRLLRLAGRAATLELCLTGAPIDAARALQLGIVNRVVAAADLEAETMKLAEQLANAAPVALRGMIDCINIGGECGIEEGLEYESAQFGLMFSTQDMREGTAAFLERRKPAFKGE</sequence>
<keyword evidence="2 4" id="KW-0456">Lyase</keyword>
<dbReference type="InterPro" id="IPR014748">
    <property type="entry name" value="Enoyl-CoA_hydra_C"/>
</dbReference>
<comment type="similarity">
    <text evidence="1 3">Belongs to the enoyl-CoA hydratase/isomerase family.</text>
</comment>
<name>A0ABU1VNY2_9GAMM</name>